<comment type="subcellular location">
    <subcellularLocation>
        <location evidence="1">Cytoplasm</location>
    </subcellularLocation>
</comment>
<keyword evidence="9" id="KW-1185">Reference proteome</keyword>
<reference evidence="8" key="3">
    <citation type="submission" date="2015-06" db="UniProtKB">
        <authorList>
            <consortium name="EnsemblMetazoa"/>
        </authorList>
    </citation>
    <scope>IDENTIFICATION</scope>
</reference>
<dbReference type="PANTHER" id="PTHR47633:SF4">
    <property type="entry name" value="MYOPALLADIN ISOFORM X1"/>
    <property type="match status" value="1"/>
</dbReference>
<keyword evidence="3" id="KW-0963">Cytoplasm</keyword>
<dbReference type="OMA" id="SSAMIEM"/>
<dbReference type="Pfam" id="PF07679">
    <property type="entry name" value="I-set"/>
    <property type="match status" value="3"/>
</dbReference>
<sequence length="328" mass="37371">MLIYVKLFRDLIPKERKEDEQEGCAPVFDLMPEPCTVEEADTAKFMVHFTGFPTAEIQWFREGVEIQPSRDFQVTNLYQKSFLLIPEVFPEDAGMITVRAINPFGMAECRGMLTVAEDATKPKETPPEFHVQMRDLSINIGEPATFDCQVSGYPRPDVYWCKDGKRLGDNPRWKYFYEEDHYTLLIYEIRPEDAGVFECVVMNKNGKATCSARLSTSGQPEEKRSTAPMVSQAAPQLQEPMRDQHINEGDSVTFQCKILASPDPIITWYYNNQVIKPSKYFQMHSQNGIHQLTIAGAFPEDDGTYKCIARNQAGEVTCIAHLKVSRKS</sequence>
<keyword evidence="5" id="KW-0393">Immunoglobulin domain</keyword>
<protein>
    <recommendedName>
        <fullName evidence="6">Ig-like domain-containing protein</fullName>
    </recommendedName>
</protein>
<feature type="domain" description="Ig-like" evidence="6">
    <location>
        <begin position="26"/>
        <end position="114"/>
    </location>
</feature>
<keyword evidence="4" id="KW-0677">Repeat</keyword>
<gene>
    <name evidence="7" type="ORF">CAPTEDRAFT_109743</name>
</gene>
<dbReference type="InterPro" id="IPR003598">
    <property type="entry name" value="Ig_sub2"/>
</dbReference>
<organism evidence="7">
    <name type="scientific">Capitella teleta</name>
    <name type="common">Polychaete worm</name>
    <dbReference type="NCBI Taxonomy" id="283909"/>
    <lineage>
        <taxon>Eukaryota</taxon>
        <taxon>Metazoa</taxon>
        <taxon>Spiralia</taxon>
        <taxon>Lophotrochozoa</taxon>
        <taxon>Annelida</taxon>
        <taxon>Polychaeta</taxon>
        <taxon>Sedentaria</taxon>
        <taxon>Scolecida</taxon>
        <taxon>Capitellidae</taxon>
        <taxon>Capitella</taxon>
    </lineage>
</organism>
<comment type="similarity">
    <text evidence="2">Belongs to the protein kinase superfamily. CAMK Ser/Thr protein kinase family.</text>
</comment>
<evidence type="ECO:0000256" key="4">
    <source>
        <dbReference type="ARBA" id="ARBA00022737"/>
    </source>
</evidence>
<dbReference type="SMART" id="SM00409">
    <property type="entry name" value="IG"/>
    <property type="match status" value="3"/>
</dbReference>
<dbReference type="InterPro" id="IPR007110">
    <property type="entry name" value="Ig-like_dom"/>
</dbReference>
<dbReference type="PROSITE" id="PS50835">
    <property type="entry name" value="IG_LIKE"/>
    <property type="match status" value="3"/>
</dbReference>
<dbReference type="InterPro" id="IPR013098">
    <property type="entry name" value="Ig_I-set"/>
</dbReference>
<dbReference type="InterPro" id="IPR036179">
    <property type="entry name" value="Ig-like_dom_sf"/>
</dbReference>
<proteinExistence type="inferred from homology"/>
<dbReference type="Gene3D" id="2.60.40.10">
    <property type="entry name" value="Immunoglobulins"/>
    <property type="match status" value="3"/>
</dbReference>
<dbReference type="Proteomes" id="UP000014760">
    <property type="component" value="Unassembled WGS sequence"/>
</dbReference>
<dbReference type="EMBL" id="KB310691">
    <property type="protein sequence ID" value="ELT91005.1"/>
    <property type="molecule type" value="Genomic_DNA"/>
</dbReference>
<dbReference type="SUPFAM" id="SSF48726">
    <property type="entry name" value="Immunoglobulin"/>
    <property type="match status" value="3"/>
</dbReference>
<evidence type="ECO:0000259" key="6">
    <source>
        <dbReference type="PROSITE" id="PS50835"/>
    </source>
</evidence>
<dbReference type="InterPro" id="IPR003599">
    <property type="entry name" value="Ig_sub"/>
</dbReference>
<evidence type="ECO:0000256" key="3">
    <source>
        <dbReference type="ARBA" id="ARBA00022490"/>
    </source>
</evidence>
<accession>R7TIT5</accession>
<dbReference type="EnsemblMetazoa" id="CapteT109743">
    <property type="protein sequence ID" value="CapteP109743"/>
    <property type="gene ID" value="CapteG109743"/>
</dbReference>
<reference evidence="7 9" key="2">
    <citation type="journal article" date="2013" name="Nature">
        <title>Insights into bilaterian evolution from three spiralian genomes.</title>
        <authorList>
            <person name="Simakov O."/>
            <person name="Marletaz F."/>
            <person name="Cho S.J."/>
            <person name="Edsinger-Gonzales E."/>
            <person name="Havlak P."/>
            <person name="Hellsten U."/>
            <person name="Kuo D.H."/>
            <person name="Larsson T."/>
            <person name="Lv J."/>
            <person name="Arendt D."/>
            <person name="Savage R."/>
            <person name="Osoegawa K."/>
            <person name="de Jong P."/>
            <person name="Grimwood J."/>
            <person name="Chapman J.A."/>
            <person name="Shapiro H."/>
            <person name="Aerts A."/>
            <person name="Otillar R.P."/>
            <person name="Terry A.Y."/>
            <person name="Boore J.L."/>
            <person name="Grigoriev I.V."/>
            <person name="Lindberg D.R."/>
            <person name="Seaver E.C."/>
            <person name="Weisblat D.A."/>
            <person name="Putnam N.H."/>
            <person name="Rokhsar D.S."/>
        </authorList>
    </citation>
    <scope>NUCLEOTIDE SEQUENCE</scope>
    <source>
        <strain evidence="7 9">I ESC-2004</strain>
    </source>
</reference>
<dbReference type="OrthoDB" id="6278821at2759"/>
<evidence type="ECO:0000313" key="8">
    <source>
        <dbReference type="EnsemblMetazoa" id="CapteP109743"/>
    </source>
</evidence>
<evidence type="ECO:0000256" key="1">
    <source>
        <dbReference type="ARBA" id="ARBA00004496"/>
    </source>
</evidence>
<dbReference type="FunFam" id="2.60.40.10:FF:000147">
    <property type="entry name" value="Myosin light chain kinase"/>
    <property type="match status" value="1"/>
</dbReference>
<evidence type="ECO:0000313" key="9">
    <source>
        <dbReference type="Proteomes" id="UP000014760"/>
    </source>
</evidence>
<dbReference type="FunFam" id="2.60.40.10:FF:000425">
    <property type="entry name" value="Myosin light chain kinase"/>
    <property type="match status" value="2"/>
</dbReference>
<feature type="domain" description="Ig-like" evidence="6">
    <location>
        <begin position="127"/>
        <end position="215"/>
    </location>
</feature>
<dbReference type="InterPro" id="IPR013783">
    <property type="entry name" value="Ig-like_fold"/>
</dbReference>
<dbReference type="HOGENOM" id="CLU_051918_1_0_1"/>
<feature type="domain" description="Ig-like" evidence="6">
    <location>
        <begin position="235"/>
        <end position="317"/>
    </location>
</feature>
<name>R7TIT5_CAPTE</name>
<dbReference type="GO" id="GO:0005737">
    <property type="term" value="C:cytoplasm"/>
    <property type="evidence" value="ECO:0007669"/>
    <property type="project" value="UniProtKB-SubCell"/>
</dbReference>
<dbReference type="EMBL" id="AMQN01003018">
    <property type="status" value="NOT_ANNOTATED_CDS"/>
    <property type="molecule type" value="Genomic_DNA"/>
</dbReference>
<reference evidence="9" key="1">
    <citation type="submission" date="2012-12" db="EMBL/GenBank/DDBJ databases">
        <authorList>
            <person name="Hellsten U."/>
            <person name="Grimwood J."/>
            <person name="Chapman J.A."/>
            <person name="Shapiro H."/>
            <person name="Aerts A."/>
            <person name="Otillar R.P."/>
            <person name="Terry A.Y."/>
            <person name="Boore J.L."/>
            <person name="Simakov O."/>
            <person name="Marletaz F."/>
            <person name="Cho S.-J."/>
            <person name="Edsinger-Gonzales E."/>
            <person name="Havlak P."/>
            <person name="Kuo D.-H."/>
            <person name="Larsson T."/>
            <person name="Lv J."/>
            <person name="Arendt D."/>
            <person name="Savage R."/>
            <person name="Osoegawa K."/>
            <person name="de Jong P."/>
            <person name="Lindberg D.R."/>
            <person name="Seaver E.C."/>
            <person name="Weisblat D.A."/>
            <person name="Putnam N.H."/>
            <person name="Grigoriev I.V."/>
            <person name="Rokhsar D.S."/>
        </authorList>
    </citation>
    <scope>NUCLEOTIDE SEQUENCE</scope>
    <source>
        <strain evidence="9">I ESC-2004</strain>
    </source>
</reference>
<dbReference type="STRING" id="283909.R7TIT5"/>
<evidence type="ECO:0000256" key="2">
    <source>
        <dbReference type="ARBA" id="ARBA00006692"/>
    </source>
</evidence>
<evidence type="ECO:0000256" key="5">
    <source>
        <dbReference type="ARBA" id="ARBA00023319"/>
    </source>
</evidence>
<dbReference type="PANTHER" id="PTHR47633">
    <property type="entry name" value="IMMUNOGLOBULIN"/>
    <property type="match status" value="1"/>
</dbReference>
<dbReference type="SMART" id="SM00408">
    <property type="entry name" value="IGc2"/>
    <property type="match status" value="3"/>
</dbReference>
<dbReference type="AlphaFoldDB" id="R7TIT5"/>
<evidence type="ECO:0000313" key="7">
    <source>
        <dbReference type="EMBL" id="ELT91005.1"/>
    </source>
</evidence>